<keyword evidence="4" id="KW-0496">Mitochondrion</keyword>
<dbReference type="Pfam" id="PF01597">
    <property type="entry name" value="GCV_H"/>
    <property type="match status" value="1"/>
</dbReference>
<accession>B3RJF5</accession>
<gene>
    <name evidence="6" type="ORF">TRIADDRAFT_37084</name>
</gene>
<dbReference type="NCBIfam" id="TIGR00527">
    <property type="entry name" value="gcvH"/>
    <property type="match status" value="1"/>
</dbReference>
<dbReference type="SUPFAM" id="SSF51230">
    <property type="entry name" value="Single hybrid motif"/>
    <property type="match status" value="1"/>
</dbReference>
<keyword evidence="2 3" id="KW-0450">Lipoyl</keyword>
<dbReference type="CTD" id="6750231"/>
<dbReference type="EMBL" id="DS985241">
    <property type="protein sequence ID" value="EDV29083.1"/>
    <property type="molecule type" value="Genomic_DNA"/>
</dbReference>
<feature type="domain" description="Lipoyl-binding" evidence="5">
    <location>
        <begin position="19"/>
        <end position="101"/>
    </location>
</feature>
<comment type="subcellular location">
    <subcellularLocation>
        <location evidence="4">Mitochondrion</location>
    </subcellularLocation>
</comment>
<evidence type="ECO:0000256" key="2">
    <source>
        <dbReference type="ARBA" id="ARBA00022823"/>
    </source>
</evidence>
<dbReference type="Proteomes" id="UP000009022">
    <property type="component" value="Unassembled WGS sequence"/>
</dbReference>
<keyword evidence="7" id="KW-1185">Reference proteome</keyword>
<dbReference type="InterPro" id="IPR033753">
    <property type="entry name" value="GCV_H/Fam206"/>
</dbReference>
<keyword evidence="4" id="KW-0809">Transit peptide</keyword>
<dbReference type="HAMAP" id="MF_00272">
    <property type="entry name" value="GcvH"/>
    <property type="match status" value="1"/>
</dbReference>
<evidence type="ECO:0000313" key="6">
    <source>
        <dbReference type="EMBL" id="EDV29083.1"/>
    </source>
</evidence>
<evidence type="ECO:0000259" key="5">
    <source>
        <dbReference type="PROSITE" id="PS50968"/>
    </source>
</evidence>
<sequence>MRERKYSKEHEWVSMENGVGTIGISKYAQEKLGDVVYVSLPDVSETIITDEEFGILESVKAANDLFAPVSGEVIEINDDVLDRPSLVNSSPFEEGWLIKVRLSNKKELNNLMSESEYEDFTGGLNQ</sequence>
<dbReference type="GeneID" id="6750231"/>
<dbReference type="PhylomeDB" id="B3RJF5"/>
<dbReference type="FunCoup" id="B3RJF5">
    <property type="interactions" value="983"/>
</dbReference>
<dbReference type="PANTHER" id="PTHR11715">
    <property type="entry name" value="GLYCINE CLEAVAGE SYSTEM H PROTEIN"/>
    <property type="match status" value="1"/>
</dbReference>
<evidence type="ECO:0000256" key="3">
    <source>
        <dbReference type="PIRSR" id="PIRSR617453-50"/>
    </source>
</evidence>
<dbReference type="PROSITE" id="PS50968">
    <property type="entry name" value="BIOTINYL_LIPOYL"/>
    <property type="match status" value="1"/>
</dbReference>
<dbReference type="AlphaFoldDB" id="B3RJF5"/>
<dbReference type="Gene3D" id="2.40.50.100">
    <property type="match status" value="1"/>
</dbReference>
<comment type="similarity">
    <text evidence="1 4">Belongs to the GcvH family.</text>
</comment>
<evidence type="ECO:0000256" key="1">
    <source>
        <dbReference type="ARBA" id="ARBA00009249"/>
    </source>
</evidence>
<dbReference type="GO" id="GO:0019464">
    <property type="term" value="P:glycine decarboxylation via glycine cleavage system"/>
    <property type="evidence" value="ECO:0000318"/>
    <property type="project" value="GO_Central"/>
</dbReference>
<comment type="subunit">
    <text evidence="4">The glycine cleavage system is composed of four proteins: P, T, L and H.</text>
</comment>
<dbReference type="OMA" id="EHEWLSG"/>
<evidence type="ECO:0000313" key="7">
    <source>
        <dbReference type="Proteomes" id="UP000009022"/>
    </source>
</evidence>
<feature type="modified residue" description="N6-lipoyllysine" evidence="3">
    <location>
        <position position="60"/>
    </location>
</feature>
<comment type="cofactor">
    <cofactor evidence="4">
        <name>(R)-lipoate</name>
        <dbReference type="ChEBI" id="CHEBI:83088"/>
    </cofactor>
    <text evidence="4">Binds 1 lipoyl cofactor covalently.</text>
</comment>
<dbReference type="RefSeq" id="XP_002108285.1">
    <property type="nucleotide sequence ID" value="XM_002108249.1"/>
</dbReference>
<dbReference type="PANTHER" id="PTHR11715:SF3">
    <property type="entry name" value="GLYCINE CLEAVAGE SYSTEM H PROTEIN-RELATED"/>
    <property type="match status" value="1"/>
</dbReference>
<dbReference type="STRING" id="10228.B3RJF5"/>
<dbReference type="CDD" id="cd06848">
    <property type="entry name" value="GCS_H"/>
    <property type="match status" value="1"/>
</dbReference>
<dbReference type="InParanoid" id="B3RJF5"/>
<protein>
    <recommendedName>
        <fullName evidence="4">Glycine cleavage system H protein</fullName>
    </recommendedName>
</protein>
<dbReference type="NCBIfam" id="NF002270">
    <property type="entry name" value="PRK01202.1"/>
    <property type="match status" value="1"/>
</dbReference>
<proteinExistence type="inferred from homology"/>
<dbReference type="InterPro" id="IPR002930">
    <property type="entry name" value="GCV_H"/>
</dbReference>
<dbReference type="KEGG" id="tad:TRIADDRAFT_37084"/>
<reference evidence="6 7" key="1">
    <citation type="journal article" date="2008" name="Nature">
        <title>The Trichoplax genome and the nature of placozoans.</title>
        <authorList>
            <person name="Srivastava M."/>
            <person name="Begovic E."/>
            <person name="Chapman J."/>
            <person name="Putnam N.H."/>
            <person name="Hellsten U."/>
            <person name="Kawashima T."/>
            <person name="Kuo A."/>
            <person name="Mitros T."/>
            <person name="Salamov A."/>
            <person name="Carpenter M.L."/>
            <person name="Signorovitch A.Y."/>
            <person name="Moreno M.A."/>
            <person name="Kamm K."/>
            <person name="Grimwood J."/>
            <person name="Schmutz J."/>
            <person name="Shapiro H."/>
            <person name="Grigoriev I.V."/>
            <person name="Buss L.W."/>
            <person name="Schierwater B."/>
            <person name="Dellaporta S.L."/>
            <person name="Rokhsar D.S."/>
        </authorList>
    </citation>
    <scope>NUCLEOTIDE SEQUENCE [LARGE SCALE GENOMIC DNA]</scope>
    <source>
        <strain evidence="6 7">Grell-BS-1999</strain>
    </source>
</reference>
<dbReference type="HOGENOM" id="CLU_097408_2_2_1"/>
<organism evidence="6 7">
    <name type="scientific">Trichoplax adhaerens</name>
    <name type="common">Trichoplax reptans</name>
    <dbReference type="NCBI Taxonomy" id="10228"/>
    <lineage>
        <taxon>Eukaryota</taxon>
        <taxon>Metazoa</taxon>
        <taxon>Placozoa</taxon>
        <taxon>Uniplacotomia</taxon>
        <taxon>Trichoplacea</taxon>
        <taxon>Trichoplacidae</taxon>
        <taxon>Trichoplax</taxon>
    </lineage>
</organism>
<dbReference type="GO" id="GO:0005960">
    <property type="term" value="C:glycine cleavage complex"/>
    <property type="evidence" value="ECO:0000318"/>
    <property type="project" value="GO_Central"/>
</dbReference>
<dbReference type="OrthoDB" id="10264154at2759"/>
<comment type="function">
    <text evidence="4">The H protein shuttles the methylamine group of glycine from the P protein to the T protein.</text>
</comment>
<dbReference type="InterPro" id="IPR011053">
    <property type="entry name" value="Single_hybrid_motif"/>
</dbReference>
<name>B3RJF5_TRIAD</name>
<dbReference type="eggNOG" id="KOG3373">
    <property type="taxonomic scope" value="Eukaryota"/>
</dbReference>
<evidence type="ECO:0000256" key="4">
    <source>
        <dbReference type="RuleBase" id="RU364055"/>
    </source>
</evidence>
<dbReference type="GO" id="GO:0005739">
    <property type="term" value="C:mitochondrion"/>
    <property type="evidence" value="ECO:0000318"/>
    <property type="project" value="GO_Central"/>
</dbReference>
<dbReference type="InterPro" id="IPR017453">
    <property type="entry name" value="GCV_H_sub"/>
</dbReference>
<dbReference type="InterPro" id="IPR000089">
    <property type="entry name" value="Biotin_lipoyl"/>
</dbReference>